<dbReference type="Proteomes" id="UP000275408">
    <property type="component" value="Unassembled WGS sequence"/>
</dbReference>
<evidence type="ECO:0000313" key="1">
    <source>
        <dbReference type="EMBL" id="RMX52998.1"/>
    </source>
</evidence>
<gene>
    <name evidence="1" type="ORF">pdam_00024238</name>
</gene>
<dbReference type="AlphaFoldDB" id="A0A3M6UI04"/>
<dbReference type="PANTHER" id="PTHR47331">
    <property type="entry name" value="PHD-TYPE DOMAIN-CONTAINING PROTEIN"/>
    <property type="match status" value="1"/>
</dbReference>
<evidence type="ECO:0008006" key="3">
    <source>
        <dbReference type="Google" id="ProtNLM"/>
    </source>
</evidence>
<organism evidence="1 2">
    <name type="scientific">Pocillopora damicornis</name>
    <name type="common">Cauliflower coral</name>
    <name type="synonym">Millepora damicornis</name>
    <dbReference type="NCBI Taxonomy" id="46731"/>
    <lineage>
        <taxon>Eukaryota</taxon>
        <taxon>Metazoa</taxon>
        <taxon>Cnidaria</taxon>
        <taxon>Anthozoa</taxon>
        <taxon>Hexacorallia</taxon>
        <taxon>Scleractinia</taxon>
        <taxon>Astrocoeniina</taxon>
        <taxon>Pocilloporidae</taxon>
        <taxon>Pocillopora</taxon>
    </lineage>
</organism>
<comment type="caution">
    <text evidence="1">The sequence shown here is derived from an EMBL/GenBank/DDBJ whole genome shotgun (WGS) entry which is preliminary data.</text>
</comment>
<evidence type="ECO:0000313" key="2">
    <source>
        <dbReference type="Proteomes" id="UP000275408"/>
    </source>
</evidence>
<accession>A0A3M6UI04</accession>
<proteinExistence type="predicted"/>
<dbReference type="PANTHER" id="PTHR47331:SF1">
    <property type="entry name" value="GAG-LIKE PROTEIN"/>
    <property type="match status" value="1"/>
</dbReference>
<reference evidence="1 2" key="1">
    <citation type="journal article" date="2018" name="Sci. Rep.">
        <title>Comparative analysis of the Pocillopora damicornis genome highlights role of immune system in coral evolution.</title>
        <authorList>
            <person name="Cunning R."/>
            <person name="Bay R.A."/>
            <person name="Gillette P."/>
            <person name="Baker A.C."/>
            <person name="Traylor-Knowles N."/>
        </authorList>
    </citation>
    <scope>NUCLEOTIDE SEQUENCE [LARGE SCALE GENOMIC DNA]</scope>
    <source>
        <strain evidence="1">RSMAS</strain>
        <tissue evidence="1">Whole animal</tissue>
    </source>
</reference>
<sequence length="227" mass="25115">MEQCLTLLEEGPSKDLDSSIISETICNLYKKLERESHVLVLTAWSAVIWSSFCQVTGCKGVHSSYLHPIADCSVISRESSVQADIHGKLNGNVKGKNYSPATDNCTKTSVVGLAVVPVKVKAPGSERTVKTYAFLDNGLNTSFCSEELAMQLGLSGRPTTLSLTTMEKENRRAKSLVVSLEVFDLKEENIVVLPIPTLQMLYSKKGWKVFQSLRAITEQQLFKLRKE</sequence>
<name>A0A3M6UI04_POCDA</name>
<dbReference type="EMBL" id="RCHS01001535">
    <property type="protein sequence ID" value="RMX52998.1"/>
    <property type="molecule type" value="Genomic_DNA"/>
</dbReference>
<keyword evidence="2" id="KW-1185">Reference proteome</keyword>
<protein>
    <recommendedName>
        <fullName evidence="3">Peptidase aspartic putative domain-containing protein</fullName>
    </recommendedName>
</protein>